<evidence type="ECO:0000256" key="4">
    <source>
        <dbReference type="ARBA" id="ARBA00017273"/>
    </source>
</evidence>
<dbReference type="Pfam" id="PF17657">
    <property type="entry name" value="DNA_pol3_finger"/>
    <property type="match status" value="1"/>
</dbReference>
<dbReference type="Pfam" id="PF01336">
    <property type="entry name" value="tRNA_anti-codon"/>
    <property type="match status" value="1"/>
</dbReference>
<dbReference type="Gene3D" id="1.10.150.870">
    <property type="match status" value="1"/>
</dbReference>
<dbReference type="Proteomes" id="UP000176037">
    <property type="component" value="Unassembled WGS sequence"/>
</dbReference>
<dbReference type="InterPro" id="IPR011708">
    <property type="entry name" value="DNA_pol3_alpha_NTPase_dom"/>
</dbReference>
<evidence type="ECO:0000256" key="5">
    <source>
        <dbReference type="ARBA" id="ARBA00022490"/>
    </source>
</evidence>
<evidence type="ECO:0000256" key="8">
    <source>
        <dbReference type="ARBA" id="ARBA00022705"/>
    </source>
</evidence>
<dbReference type="OrthoDB" id="9803237at2"/>
<dbReference type="InterPro" id="IPR029460">
    <property type="entry name" value="DNAPol_HHH"/>
</dbReference>
<keyword evidence="8 13" id="KW-0235">DNA replication</keyword>
<dbReference type="Pfam" id="PF07733">
    <property type="entry name" value="DNA_pol3_alpha"/>
    <property type="match status" value="1"/>
</dbReference>
<dbReference type="GO" id="GO:0005737">
    <property type="term" value="C:cytoplasm"/>
    <property type="evidence" value="ECO:0007669"/>
    <property type="project" value="UniProtKB-SubCell"/>
</dbReference>
<evidence type="ECO:0000256" key="2">
    <source>
        <dbReference type="ARBA" id="ARBA00007391"/>
    </source>
</evidence>
<dbReference type="PANTHER" id="PTHR32294:SF4">
    <property type="entry name" value="ERROR-PRONE DNA POLYMERASE"/>
    <property type="match status" value="1"/>
</dbReference>
<evidence type="ECO:0000256" key="10">
    <source>
        <dbReference type="ARBA" id="ARBA00022932"/>
    </source>
</evidence>
<dbReference type="InterPro" id="IPR003141">
    <property type="entry name" value="Pol/His_phosphatase_N"/>
</dbReference>
<dbReference type="GO" id="GO:0003887">
    <property type="term" value="F:DNA-directed DNA polymerase activity"/>
    <property type="evidence" value="ECO:0007669"/>
    <property type="project" value="UniProtKB-UniRule"/>
</dbReference>
<evidence type="ECO:0000256" key="3">
    <source>
        <dbReference type="ARBA" id="ARBA00012417"/>
    </source>
</evidence>
<evidence type="ECO:0000256" key="11">
    <source>
        <dbReference type="ARBA" id="ARBA00023204"/>
    </source>
</evidence>
<keyword evidence="6 13" id="KW-0808">Transferase</keyword>
<dbReference type="HAMAP" id="MF_01902">
    <property type="entry name" value="DNApol_error_prone"/>
    <property type="match status" value="1"/>
</dbReference>
<keyword evidence="7 13" id="KW-0548">Nucleotidyltransferase</keyword>
<proteinExistence type="inferred from homology"/>
<dbReference type="GO" id="GO:0006260">
    <property type="term" value="P:DNA replication"/>
    <property type="evidence" value="ECO:0007669"/>
    <property type="project" value="UniProtKB-KW"/>
</dbReference>
<keyword evidence="10 13" id="KW-0239">DNA-directed DNA polymerase</keyword>
<dbReference type="EC" id="2.7.7.7" evidence="3 13"/>
<protein>
    <recommendedName>
        <fullName evidence="4 13">Error-prone DNA polymerase</fullName>
        <ecNumber evidence="3 13">2.7.7.7</ecNumber>
    </recommendedName>
</protein>
<evidence type="ECO:0000256" key="9">
    <source>
        <dbReference type="ARBA" id="ARBA00022763"/>
    </source>
</evidence>
<keyword evidence="16" id="KW-1185">Reference proteome</keyword>
<evidence type="ECO:0000256" key="13">
    <source>
        <dbReference type="HAMAP-Rule" id="MF_01902"/>
    </source>
</evidence>
<evidence type="ECO:0000256" key="12">
    <source>
        <dbReference type="ARBA" id="ARBA00049244"/>
    </source>
</evidence>
<dbReference type="NCBIfam" id="NF004225">
    <property type="entry name" value="PRK05672.1"/>
    <property type="match status" value="1"/>
</dbReference>
<reference evidence="15 16" key="1">
    <citation type="submission" date="2016-09" db="EMBL/GenBank/DDBJ databases">
        <title>Alteromonas lipolytica, a new species isolated from sea water.</title>
        <authorList>
            <person name="Wu Y.-H."/>
            <person name="Cheng H."/>
            <person name="Xu X.-W."/>
        </authorList>
    </citation>
    <scope>NUCLEOTIDE SEQUENCE [LARGE SCALE GENOMIC DNA]</scope>
    <source>
        <strain evidence="15 16">JW12</strain>
    </source>
</reference>
<dbReference type="PANTHER" id="PTHR32294">
    <property type="entry name" value="DNA POLYMERASE III SUBUNIT ALPHA"/>
    <property type="match status" value="1"/>
</dbReference>
<keyword evidence="9 13" id="KW-0227">DNA damage</keyword>
<comment type="caution">
    <text evidence="15">The sequence shown here is derived from an EMBL/GenBank/DDBJ whole genome shotgun (WGS) entry which is preliminary data.</text>
</comment>
<dbReference type="Pfam" id="PF02811">
    <property type="entry name" value="PHP"/>
    <property type="match status" value="1"/>
</dbReference>
<evidence type="ECO:0000256" key="7">
    <source>
        <dbReference type="ARBA" id="ARBA00022695"/>
    </source>
</evidence>
<dbReference type="CDD" id="cd04485">
    <property type="entry name" value="DnaE_OBF"/>
    <property type="match status" value="1"/>
</dbReference>
<dbReference type="CDD" id="cd07434">
    <property type="entry name" value="PHP_PolIIIA_DnaE2"/>
    <property type="match status" value="1"/>
</dbReference>
<dbReference type="GO" id="GO:0006281">
    <property type="term" value="P:DNA repair"/>
    <property type="evidence" value="ECO:0007669"/>
    <property type="project" value="UniProtKB-UniRule"/>
</dbReference>
<dbReference type="Pfam" id="PF14579">
    <property type="entry name" value="HHH_6"/>
    <property type="match status" value="1"/>
</dbReference>
<comment type="similarity">
    <text evidence="2 13">Belongs to the DNA polymerase type-C family. DnaE2 subfamily.</text>
</comment>
<dbReference type="AlphaFoldDB" id="A0A1E8FHH2"/>
<dbReference type="InterPro" id="IPR004805">
    <property type="entry name" value="DnaE2/DnaE/PolC"/>
</dbReference>
<dbReference type="STRING" id="1856405.BFC17_11505"/>
<feature type="domain" description="Polymerase/histidinol phosphatase N-terminal" evidence="14">
    <location>
        <begin position="3"/>
        <end position="72"/>
    </location>
</feature>
<dbReference type="InterPro" id="IPR040982">
    <property type="entry name" value="DNA_pol3_finger"/>
</dbReference>
<comment type="function">
    <text evidence="13">DNA polymerase involved in damage-induced mutagenesis and translesion synthesis (TLS). It is not the major replicative DNA polymerase.</text>
</comment>
<keyword evidence="5 13" id="KW-0963">Cytoplasm</keyword>
<evidence type="ECO:0000256" key="1">
    <source>
        <dbReference type="ARBA" id="ARBA00004496"/>
    </source>
</evidence>
<evidence type="ECO:0000313" key="15">
    <source>
        <dbReference type="EMBL" id="OFI35392.1"/>
    </source>
</evidence>
<evidence type="ECO:0000256" key="6">
    <source>
        <dbReference type="ARBA" id="ARBA00022679"/>
    </source>
</evidence>
<comment type="catalytic activity">
    <reaction evidence="12 13">
        <text>DNA(n) + a 2'-deoxyribonucleoside 5'-triphosphate = DNA(n+1) + diphosphate</text>
        <dbReference type="Rhea" id="RHEA:22508"/>
        <dbReference type="Rhea" id="RHEA-COMP:17339"/>
        <dbReference type="Rhea" id="RHEA-COMP:17340"/>
        <dbReference type="ChEBI" id="CHEBI:33019"/>
        <dbReference type="ChEBI" id="CHEBI:61560"/>
        <dbReference type="ChEBI" id="CHEBI:173112"/>
        <dbReference type="EC" id="2.7.7.7"/>
    </reaction>
</comment>
<name>A0A1E8FHH2_9ALTE</name>
<evidence type="ECO:0000313" key="16">
    <source>
        <dbReference type="Proteomes" id="UP000176037"/>
    </source>
</evidence>
<dbReference type="Gene3D" id="3.20.20.140">
    <property type="entry name" value="Metal-dependent hydrolases"/>
    <property type="match status" value="1"/>
</dbReference>
<dbReference type="RefSeq" id="WP_070175137.1">
    <property type="nucleotide sequence ID" value="NZ_BMJR01000006.1"/>
</dbReference>
<comment type="subcellular location">
    <subcellularLocation>
        <location evidence="1 13">Cytoplasm</location>
    </subcellularLocation>
</comment>
<organism evidence="15 16">
    <name type="scientific">Alteromonas lipolytica</name>
    <dbReference type="NCBI Taxonomy" id="1856405"/>
    <lineage>
        <taxon>Bacteria</taxon>
        <taxon>Pseudomonadati</taxon>
        <taxon>Pseudomonadota</taxon>
        <taxon>Gammaproteobacteria</taxon>
        <taxon>Alteromonadales</taxon>
        <taxon>Alteromonadaceae</taxon>
        <taxon>Alteromonas/Salinimonas group</taxon>
        <taxon>Alteromonas</taxon>
    </lineage>
</organism>
<dbReference type="GO" id="GO:0008408">
    <property type="term" value="F:3'-5' exonuclease activity"/>
    <property type="evidence" value="ECO:0007669"/>
    <property type="project" value="InterPro"/>
</dbReference>
<dbReference type="EMBL" id="MJIC01000009">
    <property type="protein sequence ID" value="OFI35392.1"/>
    <property type="molecule type" value="Genomic_DNA"/>
</dbReference>
<dbReference type="SMART" id="SM00481">
    <property type="entry name" value="POLIIIAc"/>
    <property type="match status" value="1"/>
</dbReference>
<accession>A0A1E8FHH2</accession>
<sequence length="1019" mass="114534">MFAELVCQSNFSFLEGASHPEEMVTTAAFLGYPALAITDECSVAGVVRAHTEIKANRLPVKLIVGSLFNIPSSLKIALLCPDKVAYSELCRIITNARRRSEKGQYALSQWDLKTVKSCLAIWLPTYTKEDEHWGRFFNKYFAGRCWIGISRLLDGSDADQFAAAMTLSEDLDLPIVATNQVLFHHPDRQTTQHVLHAIRTRSQVKDLGRHALQNQERSLKPLSKLSRLYPPAWLAESVAIAGRCSFTLEELRYQYPSELVPAGYSATSYLRHCVEQGIKKRFPEGLSSELRAIIEKELSLINSEGFEYFFLTIYDIVQFASQRRILYQGRGSAANSVVCYCLEITAVDPRQINVLFERFISKERNEPPDIDVDFEHERREEIIQYIYQKYGRERTALAASVSTFRFKSAFREVGKALGFSESRLSYWLKQFNLRDRTLGWQSQLLETGIDQQDHAVKNLIAQTEALIGFPRHLSQHVGGFVISAGPLYELVPVENAAMAERTVIQWDKDDLESLGLLKVDVLALGMLTAIRKTFALIKQRYQFDLTIPFISAHGSDPQVFSAICKADTVGVFQIESRAQMSMLPRLRPVSYYDLVVQIAIVRPGPIQGEMVHPYLRRRHGSEPVSYPSKEVESVLSRTMGVPIFQEQVIQLAMVAAGFTGGEADQLRRAMASWKKNGKLRQFRSKLIDGMSARGYKLAFAEQLFEQICGFGEYGFPESHSASFAVLAYASAWLKYYFPVEFYVGLLNSWPMGFYSPAQLLQDAKKHRIYALPVDVNNSSIDHTVIDNDHLRLGFRQINGLSVKGAEQVVKQRPAAGYQTLTQLRQRGLNQADLAALASANALSKFAPDRFNVRWKLMDSQLALPLLNNLESTDIPIEAPSAVENLIEDYAALDLSISEHPIRLLLERYTFKNIVVAESLPTKSHKTPVRVLGCVIGRQAPGSAGGVTFMTLEDHTGNVNIVVWQNTARAQKKAFISARILEVHGILERSPEGVIHVIAGKLIDHSDKFEALVIGSRDFH</sequence>
<dbReference type="InterPro" id="IPR004365">
    <property type="entry name" value="NA-bd_OB_tRNA"/>
</dbReference>
<gene>
    <name evidence="13" type="primary">dnaE2</name>
    <name evidence="15" type="ORF">BFC17_11505</name>
</gene>
<dbReference type="NCBIfam" id="TIGR00594">
    <property type="entry name" value="polc"/>
    <property type="match status" value="1"/>
</dbReference>
<evidence type="ECO:0000259" key="14">
    <source>
        <dbReference type="SMART" id="SM00481"/>
    </source>
</evidence>
<dbReference type="InterPro" id="IPR004013">
    <property type="entry name" value="PHP_dom"/>
</dbReference>
<dbReference type="InterPro" id="IPR023073">
    <property type="entry name" value="DnaE2"/>
</dbReference>
<keyword evidence="11 13" id="KW-0234">DNA repair</keyword>
<dbReference type="GO" id="GO:0003676">
    <property type="term" value="F:nucleic acid binding"/>
    <property type="evidence" value="ECO:0007669"/>
    <property type="project" value="InterPro"/>
</dbReference>